<feature type="region of interest" description="Disordered" evidence="1">
    <location>
        <begin position="126"/>
        <end position="175"/>
    </location>
</feature>
<organism evidence="3 4">
    <name type="scientific">Rhynocoris fuscipes</name>
    <dbReference type="NCBI Taxonomy" id="488301"/>
    <lineage>
        <taxon>Eukaryota</taxon>
        <taxon>Metazoa</taxon>
        <taxon>Ecdysozoa</taxon>
        <taxon>Arthropoda</taxon>
        <taxon>Hexapoda</taxon>
        <taxon>Insecta</taxon>
        <taxon>Pterygota</taxon>
        <taxon>Neoptera</taxon>
        <taxon>Paraneoptera</taxon>
        <taxon>Hemiptera</taxon>
        <taxon>Heteroptera</taxon>
        <taxon>Panheteroptera</taxon>
        <taxon>Cimicomorpha</taxon>
        <taxon>Reduviidae</taxon>
        <taxon>Harpactorinae</taxon>
        <taxon>Harpactorini</taxon>
        <taxon>Rhynocoris</taxon>
    </lineage>
</organism>
<evidence type="ECO:0000256" key="2">
    <source>
        <dbReference type="SAM" id="SignalP"/>
    </source>
</evidence>
<feature type="chain" id="PRO_5044013340" evidence="2">
    <location>
        <begin position="20"/>
        <end position="260"/>
    </location>
</feature>
<feature type="region of interest" description="Disordered" evidence="1">
    <location>
        <begin position="240"/>
        <end position="260"/>
    </location>
</feature>
<dbReference type="EMBL" id="JAPXFL010000007">
    <property type="protein sequence ID" value="KAK9504618.1"/>
    <property type="molecule type" value="Genomic_DNA"/>
</dbReference>
<feature type="signal peptide" evidence="2">
    <location>
        <begin position="1"/>
        <end position="19"/>
    </location>
</feature>
<accession>A0AAW1D670</accession>
<reference evidence="3 4" key="1">
    <citation type="submission" date="2022-12" db="EMBL/GenBank/DDBJ databases">
        <title>Chromosome-level genome assembly of true bugs.</title>
        <authorList>
            <person name="Ma L."/>
            <person name="Li H."/>
        </authorList>
    </citation>
    <scope>NUCLEOTIDE SEQUENCE [LARGE SCALE GENOMIC DNA]</scope>
    <source>
        <strain evidence="3">Lab_2022b</strain>
    </source>
</reference>
<evidence type="ECO:0000313" key="3">
    <source>
        <dbReference type="EMBL" id="KAK9504618.1"/>
    </source>
</evidence>
<keyword evidence="4" id="KW-1185">Reference proteome</keyword>
<evidence type="ECO:0000256" key="1">
    <source>
        <dbReference type="SAM" id="MobiDB-lite"/>
    </source>
</evidence>
<name>A0AAW1D670_9HEMI</name>
<comment type="caution">
    <text evidence="3">The sequence shown here is derived from an EMBL/GenBank/DDBJ whole genome shotgun (WGS) entry which is preliminary data.</text>
</comment>
<protein>
    <submittedName>
        <fullName evidence="3">Uncharacterized protein</fullName>
    </submittedName>
</protein>
<evidence type="ECO:0000313" key="4">
    <source>
        <dbReference type="Proteomes" id="UP001461498"/>
    </source>
</evidence>
<feature type="compositionally biased region" description="Basic and acidic residues" evidence="1">
    <location>
        <begin position="166"/>
        <end position="175"/>
    </location>
</feature>
<dbReference type="Proteomes" id="UP001461498">
    <property type="component" value="Unassembled WGS sequence"/>
</dbReference>
<keyword evidence="2" id="KW-0732">Signal</keyword>
<sequence>MIILLCTLVAALVIPEVHSQQEKWVWSGRDSKTSVLARDDGKGRYGVYEPEIPDEPYNPPVRPPPPNLPPLIRPTPRPQPSPVHNININIPHQNNGAFQFPPSPGRPSNNNFNIIDNNRPYPPDFNNNRRPYPTTIGPSYPAGRPPVQRPSSNGDRPPFTVGIPPKRPEHPDNKDPTDFDKCKCVHSFNCKSPAILFGTCDTGKKYCCEKFTPQRLRGEDDYTHPDILVGPGGPIDPIAKGQGIYGQSGQGNSYGRLPRS</sequence>
<dbReference type="AlphaFoldDB" id="A0AAW1D670"/>
<gene>
    <name evidence="3" type="ORF">O3M35_010914</name>
</gene>
<proteinExistence type="predicted"/>